<sequence>MSVDLIVDSQIRVWVFLPIVIITFLVGIVRHYVSMLLDSQKKIEMQQLQDSQLILRARVLRENARYIPKSAFLMRRQAFNKEEDGYLTQKRPAVTHNMMTDPSMMTDMVKGNLTNVLPMIIIGGWINWMFSGFITTKVPFPLTLRFKSMLQRGIELSHLDASWVSSASWYFLNVFGLRSIYTLVLGENNAADQSRQMQDQMSGAAMAMPQDPKIAFKAEWEALEIVDHQWALADIETSSITKTSLERICVSQCCCRSVQFFKFGAKAEPVLCFFGICVCQFRLKPECHIPGTSRIFHQFVTPRVVIILGTMNVPVVPTGITLTWISCGIDRRKQRQSMEMLLGLTPPVLEILGEAYKEDYEPKAPKIIQKLSPKPFHLKDGFDDAVSDFERALQGTKNKSFNNLPDVTAVSENIRRVPSISSISSTSGSITVLPDHQDGSLKTDFDAVSVESCGLSPMALQKIREALALSLERTKELEGQVKLIPKLQEDLAYLSKENKRLNALVKSLEASKSVTSNGDYAPVVPPPPNRKRSQSFTYIDNYNDETKKEPPPPPPRKDFGVMCGVLTRNIGVGHQNPNTKHAATLTTEFADKWLLEKAKFLNTSSPVFISKNTTSKNTQTVIKESADMGIQSSIQESKIVITKSTQTDAVVLPKRKDAFVMCLPRTNDFSQQKTVDAYSVGSSNDTITDIVCDKCNIPKISIGVGLDKYEDTYTTSISLSALNNRSKSFNLGEERLDLCKRTRTVATQYDRIKTTFTVACQSDVKTSTKSSQHEIKLAEKNTQVETQSVSKITDTLDLKLPTKSVACEVREEKPEMVERSSNTTTEEKEVSEEKICSKCASKEMESSKEFKTPGSPTPSRIPVPTTPIEARKFRRQDTYTKIYSGETIKLSGLDLSPKAISTETISPFDKVKQNLKLDIPTNASTSKSQNGLNFSFSKVQNQETTLPVSESTIFQPSTDNRQKVIPSKEMQGAMKVLNDSLQKSPSKIGKNQSAIEIVRQEWMRVSSLDTANPHDVEDYLDAFEDMSSLLLEYIVNMTDASGNTAMHYAVSHGNFDVVSILLDSKVCDINKPNKAGYTSVMLVSLAEVKSETHANVIRRLFQLADVNIRASQHGQTALMLAVSHGRLDMVKMLLQAGADINIQDEDGSTALMCAAEHGHVEIVTHFLNQPECDSTLHDVDGSTALKIAMDAGHRHIGVLLYAHERSFQKSHSTKFKKTKSNSPKTPSSPLPIRSSHRALTDTRK</sequence>
<dbReference type="EMBL" id="JAACXV010000385">
    <property type="protein sequence ID" value="KAF7278836.1"/>
    <property type="molecule type" value="Genomic_DNA"/>
</dbReference>
<evidence type="ECO:0000256" key="2">
    <source>
        <dbReference type="ARBA" id="ARBA00022692"/>
    </source>
</evidence>
<feature type="region of interest" description="Disordered" evidence="6">
    <location>
        <begin position="1210"/>
        <end position="1244"/>
    </location>
</feature>
<keyword evidence="4 7" id="KW-0472">Membrane</keyword>
<accession>A0A834MEI6</accession>
<evidence type="ECO:0000256" key="6">
    <source>
        <dbReference type="SAM" id="MobiDB-lite"/>
    </source>
</evidence>
<dbReference type="PANTHER" id="PTHR24168">
    <property type="entry name" value="KN MOTIF AND ANKYRIN REPEAT DOMAIN-CONTAINING"/>
    <property type="match status" value="1"/>
</dbReference>
<dbReference type="PROSITE" id="PS50088">
    <property type="entry name" value="ANK_REPEAT"/>
    <property type="match status" value="2"/>
</dbReference>
<dbReference type="SUPFAM" id="SSF48403">
    <property type="entry name" value="Ankyrin repeat"/>
    <property type="match status" value="1"/>
</dbReference>
<evidence type="ECO:0008006" key="10">
    <source>
        <dbReference type="Google" id="ProtNLM"/>
    </source>
</evidence>
<feature type="repeat" description="ANK" evidence="5">
    <location>
        <begin position="1041"/>
        <end position="1063"/>
    </location>
</feature>
<dbReference type="PROSITE" id="PS50297">
    <property type="entry name" value="ANK_REP_REGION"/>
    <property type="match status" value="2"/>
</dbReference>
<reference evidence="8" key="1">
    <citation type="submission" date="2020-08" db="EMBL/GenBank/DDBJ databases">
        <title>Genome sequencing and assembly of the red palm weevil Rhynchophorus ferrugineus.</title>
        <authorList>
            <person name="Dias G.B."/>
            <person name="Bergman C.M."/>
            <person name="Manee M."/>
        </authorList>
    </citation>
    <scope>NUCLEOTIDE SEQUENCE</scope>
    <source>
        <strain evidence="8">AA-2017</strain>
        <tissue evidence="8">Whole larva</tissue>
    </source>
</reference>
<evidence type="ECO:0000256" key="7">
    <source>
        <dbReference type="SAM" id="Phobius"/>
    </source>
</evidence>
<organism evidence="8 9">
    <name type="scientific">Rhynchophorus ferrugineus</name>
    <name type="common">Red palm weevil</name>
    <name type="synonym">Curculio ferrugineus</name>
    <dbReference type="NCBI Taxonomy" id="354439"/>
    <lineage>
        <taxon>Eukaryota</taxon>
        <taxon>Metazoa</taxon>
        <taxon>Ecdysozoa</taxon>
        <taxon>Arthropoda</taxon>
        <taxon>Hexapoda</taxon>
        <taxon>Insecta</taxon>
        <taxon>Pterygota</taxon>
        <taxon>Neoptera</taxon>
        <taxon>Endopterygota</taxon>
        <taxon>Coleoptera</taxon>
        <taxon>Polyphaga</taxon>
        <taxon>Cucujiformia</taxon>
        <taxon>Curculionidae</taxon>
        <taxon>Dryophthorinae</taxon>
        <taxon>Rhynchophorus</taxon>
    </lineage>
</organism>
<keyword evidence="3 7" id="KW-1133">Transmembrane helix</keyword>
<dbReference type="GO" id="GO:0016020">
    <property type="term" value="C:membrane"/>
    <property type="evidence" value="ECO:0007669"/>
    <property type="project" value="UniProtKB-SubCell"/>
</dbReference>
<dbReference type="InterPro" id="IPR036770">
    <property type="entry name" value="Ankyrin_rpt-contain_sf"/>
</dbReference>
<dbReference type="AlphaFoldDB" id="A0A834MEI6"/>
<dbReference type="Proteomes" id="UP000625711">
    <property type="component" value="Unassembled WGS sequence"/>
</dbReference>
<feature type="region of interest" description="Disordered" evidence="6">
    <location>
        <begin position="515"/>
        <end position="535"/>
    </location>
</feature>
<dbReference type="GO" id="GO:0030837">
    <property type="term" value="P:negative regulation of actin filament polymerization"/>
    <property type="evidence" value="ECO:0007669"/>
    <property type="project" value="InterPro"/>
</dbReference>
<proteinExistence type="predicted"/>
<dbReference type="FunFam" id="1.25.40.20:FF:000243">
    <property type="entry name" value="Uncharacterized protein, isoform D"/>
    <property type="match status" value="1"/>
</dbReference>
<dbReference type="SMART" id="SM00248">
    <property type="entry name" value="ANK"/>
    <property type="match status" value="4"/>
</dbReference>
<dbReference type="InterPro" id="IPR002809">
    <property type="entry name" value="EMC3/TMCO1"/>
</dbReference>
<dbReference type="InterPro" id="IPR047184">
    <property type="entry name" value="KANK1-4"/>
</dbReference>
<gene>
    <name evidence="8" type="ORF">GWI33_007947</name>
</gene>
<evidence type="ECO:0000313" key="8">
    <source>
        <dbReference type="EMBL" id="KAF7278836.1"/>
    </source>
</evidence>
<comment type="caution">
    <text evidence="8">The sequence shown here is derived from an EMBL/GenBank/DDBJ whole genome shotgun (WGS) entry which is preliminary data.</text>
</comment>
<dbReference type="Pfam" id="PF13637">
    <property type="entry name" value="Ank_4"/>
    <property type="match status" value="1"/>
</dbReference>
<keyword evidence="2 7" id="KW-0812">Transmembrane</keyword>
<comment type="subcellular location">
    <subcellularLocation>
        <location evidence="1">Membrane</location>
        <topology evidence="1">Multi-pass membrane protein</topology>
    </subcellularLocation>
</comment>
<dbReference type="SMART" id="SM01415">
    <property type="entry name" value="DUF106"/>
    <property type="match status" value="1"/>
</dbReference>
<evidence type="ECO:0000313" key="9">
    <source>
        <dbReference type="Proteomes" id="UP000625711"/>
    </source>
</evidence>
<dbReference type="InterPro" id="IPR002110">
    <property type="entry name" value="Ankyrin_rpt"/>
</dbReference>
<dbReference type="Pfam" id="PF01956">
    <property type="entry name" value="EMC3_TMCO1"/>
    <property type="match status" value="1"/>
</dbReference>
<evidence type="ECO:0000256" key="5">
    <source>
        <dbReference type="PROSITE-ProRule" id="PRU00023"/>
    </source>
</evidence>
<name>A0A834MEI6_RHYFE</name>
<feature type="transmembrane region" description="Helical" evidence="7">
    <location>
        <begin position="113"/>
        <end position="134"/>
    </location>
</feature>
<feature type="transmembrane region" description="Helical" evidence="7">
    <location>
        <begin position="12"/>
        <end position="33"/>
    </location>
</feature>
<feature type="region of interest" description="Disordered" evidence="6">
    <location>
        <begin position="811"/>
        <end position="833"/>
    </location>
</feature>
<dbReference type="Pfam" id="PF12796">
    <property type="entry name" value="Ank_2"/>
    <property type="match status" value="1"/>
</dbReference>
<feature type="compositionally biased region" description="Pro residues" evidence="6">
    <location>
        <begin position="855"/>
        <end position="865"/>
    </location>
</feature>
<evidence type="ECO:0000256" key="1">
    <source>
        <dbReference type="ARBA" id="ARBA00004141"/>
    </source>
</evidence>
<dbReference type="PRINTS" id="PR01415">
    <property type="entry name" value="ANKYRIN"/>
</dbReference>
<dbReference type="Gene3D" id="1.25.40.20">
    <property type="entry name" value="Ankyrin repeat-containing domain"/>
    <property type="match status" value="1"/>
</dbReference>
<dbReference type="PANTHER" id="PTHR24168:SF21">
    <property type="entry name" value="KANK, ISOFORM D"/>
    <property type="match status" value="1"/>
</dbReference>
<evidence type="ECO:0000256" key="4">
    <source>
        <dbReference type="ARBA" id="ARBA00023136"/>
    </source>
</evidence>
<protein>
    <recommendedName>
        <fullName evidence="10">ER membrane protein complex subunit 3</fullName>
    </recommendedName>
</protein>
<feature type="repeat" description="ANK" evidence="5">
    <location>
        <begin position="1113"/>
        <end position="1145"/>
    </location>
</feature>
<feature type="region of interest" description="Disordered" evidence="6">
    <location>
        <begin position="845"/>
        <end position="869"/>
    </location>
</feature>
<keyword evidence="5" id="KW-0040">ANK repeat</keyword>
<dbReference type="GO" id="GO:0005856">
    <property type="term" value="C:cytoskeleton"/>
    <property type="evidence" value="ECO:0007669"/>
    <property type="project" value="TreeGrafter"/>
</dbReference>
<keyword evidence="9" id="KW-1185">Reference proteome</keyword>
<dbReference type="OrthoDB" id="5406014at2759"/>
<dbReference type="GO" id="GO:0005737">
    <property type="term" value="C:cytoplasm"/>
    <property type="evidence" value="ECO:0007669"/>
    <property type="project" value="TreeGrafter"/>
</dbReference>
<evidence type="ECO:0000256" key="3">
    <source>
        <dbReference type="ARBA" id="ARBA00022989"/>
    </source>
</evidence>